<keyword evidence="1" id="KW-0732">Signal</keyword>
<dbReference type="OrthoDB" id="9112746at2"/>
<evidence type="ECO:0008006" key="4">
    <source>
        <dbReference type="Google" id="ProtNLM"/>
    </source>
</evidence>
<protein>
    <recommendedName>
        <fullName evidence="4">PsiF repeat-containing protein</fullName>
    </recommendedName>
</protein>
<feature type="signal peptide" evidence="1">
    <location>
        <begin position="1"/>
        <end position="20"/>
    </location>
</feature>
<evidence type="ECO:0000313" key="3">
    <source>
        <dbReference type="Proteomes" id="UP000199706"/>
    </source>
</evidence>
<accession>A0A1G8GAU7</accession>
<evidence type="ECO:0000313" key="2">
    <source>
        <dbReference type="EMBL" id="SDH91446.1"/>
    </source>
</evidence>
<sequence>MKALKVVLIACSLSAAAAHAQAVAPAAEGQQIAQAADQHANSALQQGRMTAPVKKPAECVGPVSYCNLFFGS</sequence>
<dbReference type="RefSeq" id="WP_090689034.1">
    <property type="nucleotide sequence ID" value="NZ_CADERL010000010.1"/>
</dbReference>
<organism evidence="2 3">
    <name type="scientific">Paraburkholderia phenazinium</name>
    <dbReference type="NCBI Taxonomy" id="60549"/>
    <lineage>
        <taxon>Bacteria</taxon>
        <taxon>Pseudomonadati</taxon>
        <taxon>Pseudomonadota</taxon>
        <taxon>Betaproteobacteria</taxon>
        <taxon>Burkholderiales</taxon>
        <taxon>Burkholderiaceae</taxon>
        <taxon>Paraburkholderia</taxon>
    </lineage>
</organism>
<feature type="chain" id="PRO_5011512312" description="PsiF repeat-containing protein" evidence="1">
    <location>
        <begin position="21"/>
        <end position="72"/>
    </location>
</feature>
<dbReference type="AlphaFoldDB" id="A0A1G8GAU7"/>
<name>A0A1G8GAU7_9BURK</name>
<reference evidence="2 3" key="1">
    <citation type="submission" date="2016-10" db="EMBL/GenBank/DDBJ databases">
        <authorList>
            <person name="de Groot N.N."/>
        </authorList>
    </citation>
    <scope>NUCLEOTIDE SEQUENCE [LARGE SCALE GENOMIC DNA]</scope>
    <source>
        <strain evidence="2 3">LMG 2247</strain>
    </source>
</reference>
<dbReference type="Proteomes" id="UP000199706">
    <property type="component" value="Unassembled WGS sequence"/>
</dbReference>
<dbReference type="EMBL" id="FNCJ01000014">
    <property type="protein sequence ID" value="SDH91446.1"/>
    <property type="molecule type" value="Genomic_DNA"/>
</dbReference>
<evidence type="ECO:0000256" key="1">
    <source>
        <dbReference type="SAM" id="SignalP"/>
    </source>
</evidence>
<proteinExistence type="predicted"/>
<gene>
    <name evidence="2" type="ORF">SAMN05216466_114207</name>
</gene>